<sequence length="294" mass="31734">MAHAFCRTESIAAGEPLAGTGAIYERILLLSWPRRHWRMPRSASVGVSPVLGAAIERAISARVHLVLVDHPDAGATLPALFSPRDGIAAEFDDQAGLARAIDHYAQGGSIDGRREDRTIILCCTDSRRDACCARFGQETFRQLLVQCDPARHLLLQASHLGGCRFAASLMVFPHLHRYGRLGPEAVTDFLSTLGRGEPYLPAFRGHADQSPSRQVAEIAARRWAGEAGEDTTQLSLEAVSETAGSAIYDVACGKARLTIAVTADMQPVFGTCSALKADKPLMTERWQVTSLSVS</sequence>
<organism evidence="1 2">
    <name type="scientific">Devosia enhydra</name>
    <dbReference type="NCBI Taxonomy" id="665118"/>
    <lineage>
        <taxon>Bacteria</taxon>
        <taxon>Pseudomonadati</taxon>
        <taxon>Pseudomonadota</taxon>
        <taxon>Alphaproteobacteria</taxon>
        <taxon>Hyphomicrobiales</taxon>
        <taxon>Devosiaceae</taxon>
        <taxon>Devosia</taxon>
    </lineage>
</organism>
<evidence type="ECO:0000313" key="2">
    <source>
        <dbReference type="Proteomes" id="UP000183447"/>
    </source>
</evidence>
<dbReference type="OrthoDB" id="3399139at2"/>
<dbReference type="InterPro" id="IPR009737">
    <property type="entry name" value="Aim32/Apd1-like"/>
</dbReference>
<dbReference type="SUPFAM" id="SSF52833">
    <property type="entry name" value="Thioredoxin-like"/>
    <property type="match status" value="1"/>
</dbReference>
<dbReference type="Gene3D" id="3.40.30.10">
    <property type="entry name" value="Glutaredoxin"/>
    <property type="match status" value="1"/>
</dbReference>
<dbReference type="InterPro" id="IPR036249">
    <property type="entry name" value="Thioredoxin-like_sf"/>
</dbReference>
<dbReference type="EMBL" id="FPKU01000002">
    <property type="protein sequence ID" value="SFZ85681.1"/>
    <property type="molecule type" value="Genomic_DNA"/>
</dbReference>
<dbReference type="RefSeq" id="WP_072344229.1">
    <property type="nucleotide sequence ID" value="NZ_FPKU01000002.1"/>
</dbReference>
<dbReference type="Proteomes" id="UP000183447">
    <property type="component" value="Unassembled WGS sequence"/>
</dbReference>
<evidence type="ECO:0008006" key="3">
    <source>
        <dbReference type="Google" id="ProtNLM"/>
    </source>
</evidence>
<reference evidence="1 2" key="1">
    <citation type="submission" date="2016-11" db="EMBL/GenBank/DDBJ databases">
        <authorList>
            <person name="Jaros S."/>
            <person name="Januszkiewicz K."/>
            <person name="Wedrychowicz H."/>
        </authorList>
    </citation>
    <scope>NUCLEOTIDE SEQUENCE [LARGE SCALE GENOMIC DNA]</scope>
    <source>
        <strain evidence="1 2">ATCC 23634</strain>
    </source>
</reference>
<dbReference type="Pfam" id="PF06999">
    <property type="entry name" value="Suc_Fer-like"/>
    <property type="match status" value="1"/>
</dbReference>
<accession>A0A1K2I029</accession>
<name>A0A1K2I029_9HYPH</name>
<proteinExistence type="predicted"/>
<keyword evidence="2" id="KW-1185">Reference proteome</keyword>
<gene>
    <name evidence="1" type="ORF">SAMN02983003_2849</name>
</gene>
<dbReference type="STRING" id="665118.SAMN02983003_2849"/>
<dbReference type="AlphaFoldDB" id="A0A1K2I029"/>
<evidence type="ECO:0000313" key="1">
    <source>
        <dbReference type="EMBL" id="SFZ85681.1"/>
    </source>
</evidence>
<protein>
    <recommendedName>
        <fullName evidence="3">Sucrase/ferredoxin-like</fullName>
    </recommendedName>
</protein>